<dbReference type="EMBL" id="JANBVB010002904">
    <property type="protein sequence ID" value="KAJ2881643.1"/>
    <property type="molecule type" value="Genomic_DNA"/>
</dbReference>
<proteinExistence type="predicted"/>
<evidence type="ECO:0000313" key="2">
    <source>
        <dbReference type="Proteomes" id="UP001139981"/>
    </source>
</evidence>
<dbReference type="Proteomes" id="UP001139981">
    <property type="component" value="Unassembled WGS sequence"/>
</dbReference>
<protein>
    <submittedName>
        <fullName evidence="1">Uncharacterized protein</fullName>
    </submittedName>
</protein>
<name>A0ACC1LUQ2_9FUNG</name>
<evidence type="ECO:0000313" key="1">
    <source>
        <dbReference type="EMBL" id="KAJ2881643.1"/>
    </source>
</evidence>
<comment type="caution">
    <text evidence="1">The sequence shown here is derived from an EMBL/GenBank/DDBJ whole genome shotgun (WGS) entry which is preliminary data.</text>
</comment>
<gene>
    <name evidence="1" type="ORF">IWW38_005769</name>
</gene>
<feature type="non-terminal residue" evidence="1">
    <location>
        <position position="127"/>
    </location>
</feature>
<organism evidence="1 2">
    <name type="scientific">Coemansia aciculifera</name>
    <dbReference type="NCBI Taxonomy" id="417176"/>
    <lineage>
        <taxon>Eukaryota</taxon>
        <taxon>Fungi</taxon>
        <taxon>Fungi incertae sedis</taxon>
        <taxon>Zoopagomycota</taxon>
        <taxon>Kickxellomycotina</taxon>
        <taxon>Kickxellomycetes</taxon>
        <taxon>Kickxellales</taxon>
        <taxon>Kickxellaceae</taxon>
        <taxon>Coemansia</taxon>
    </lineage>
</organism>
<keyword evidence="2" id="KW-1185">Reference proteome</keyword>
<accession>A0ACC1LUQ2</accession>
<sequence length="127" mass="14314">MAVLLPGGVGATIWCDSKAALAIVRKMQSRDVESRRKSSLASIAQFFVQPIRQRLEPLMLKWIRGHKENEGNEVTDTVAKVAQQKQEGWWMRSLGTMPDQRFQVCAGRDIAPYKMGGIVKRQEEAIT</sequence>
<reference evidence="1" key="1">
    <citation type="submission" date="2022-07" db="EMBL/GenBank/DDBJ databases">
        <title>Phylogenomic reconstructions and comparative analyses of Kickxellomycotina fungi.</title>
        <authorList>
            <person name="Reynolds N.K."/>
            <person name="Stajich J.E."/>
            <person name="Barry K."/>
            <person name="Grigoriev I.V."/>
            <person name="Crous P."/>
            <person name="Smith M.E."/>
        </authorList>
    </citation>
    <scope>NUCLEOTIDE SEQUENCE</scope>
    <source>
        <strain evidence="1">CBS 190363</strain>
    </source>
</reference>